<evidence type="ECO:0000313" key="2">
    <source>
        <dbReference type="Proteomes" id="UP000072363"/>
    </source>
</evidence>
<comment type="caution">
    <text evidence="1">The sequence shown here is derived from an EMBL/GenBank/DDBJ whole genome shotgun (WGS) entry which is preliminary data.</text>
</comment>
<dbReference type="EMBL" id="LQNZ01000121">
    <property type="protein sequence ID" value="KXT94239.1"/>
    <property type="molecule type" value="Genomic_DNA"/>
</dbReference>
<reference evidence="1 2" key="1">
    <citation type="submission" date="2016-01" db="EMBL/GenBank/DDBJ databases">
        <title>Highly variable Streptococcus oralis are common among viridans streptococci isolated from primates.</title>
        <authorList>
            <person name="Denapaite D."/>
            <person name="Rieger M."/>
            <person name="Koendgen S."/>
            <person name="Brueckner R."/>
            <person name="Ochigava I."/>
            <person name="Kappeler P."/>
            <person name="Maetz-Rensing K."/>
            <person name="Leendertz F."/>
            <person name="Hakenbeck R."/>
        </authorList>
    </citation>
    <scope>NUCLEOTIDE SEQUENCE [LARGE SCALE GENOMIC DNA]</scope>
    <source>
        <strain evidence="1 2">DD27</strain>
    </source>
</reference>
<sequence>MAWSEGHFTFLDLTLQPPCLISCTSWCYFRKLWTVSRGDFCTILIDPFNRYWIQFSYKLLVWGEGYCTVWCNRVSSLAWNRFLFASICEGWLDCFINWNQWISTLESWSTSLWKALRACASCVSARWNHFFHHRLVLDCNRSAVGIHTSQFKLWCFTLELFVWCEGHLAICVHFELTNIWNFLHSCSIVK</sequence>
<name>A0A139PVC1_STROR</name>
<dbReference type="AlphaFoldDB" id="A0A139PVC1"/>
<organism evidence="1 2">
    <name type="scientific">Streptococcus oralis</name>
    <dbReference type="NCBI Taxonomy" id="1303"/>
    <lineage>
        <taxon>Bacteria</taxon>
        <taxon>Bacillati</taxon>
        <taxon>Bacillota</taxon>
        <taxon>Bacilli</taxon>
        <taxon>Lactobacillales</taxon>
        <taxon>Streptococcaceae</taxon>
        <taxon>Streptococcus</taxon>
    </lineage>
</organism>
<protein>
    <submittedName>
        <fullName evidence="1">Uncharacterized protein</fullName>
    </submittedName>
</protein>
<evidence type="ECO:0000313" key="1">
    <source>
        <dbReference type="EMBL" id="KXT94239.1"/>
    </source>
</evidence>
<gene>
    <name evidence="1" type="ORF">SORDD27_01450</name>
</gene>
<proteinExistence type="predicted"/>
<dbReference type="Proteomes" id="UP000072363">
    <property type="component" value="Unassembled WGS sequence"/>
</dbReference>
<accession>A0A139PVC1</accession>